<dbReference type="EMBL" id="JADKGY010000001">
    <property type="protein sequence ID" value="MBK9982081.1"/>
    <property type="molecule type" value="Genomic_DNA"/>
</dbReference>
<gene>
    <name evidence="1" type="ORF">IPP15_06570</name>
</gene>
<evidence type="ECO:0000313" key="2">
    <source>
        <dbReference type="Proteomes" id="UP000808337"/>
    </source>
</evidence>
<accession>A0A9D7STN0</accession>
<proteinExistence type="predicted"/>
<dbReference type="AlphaFoldDB" id="A0A9D7STN0"/>
<protein>
    <submittedName>
        <fullName evidence="1">Uncharacterized protein</fullName>
    </submittedName>
</protein>
<name>A0A9D7STN0_9BACT</name>
<sequence length="184" mass="21920">MIKEFIDIETLTFYRPAFWLFYVFFTYKTFREIKMQNDLQFGAILLSFIDLYNTHEASDLKIESMNLYNRWKNLLNGNQYLIEQNPCYVSLILANRGRSDIVHWKLQIELLVDGGDILPDEAQTSTKWEITSDVNEIISFEHERKVPILIKNAFPKFEINWKISYSDFRKAKYPSITGKYINHL</sequence>
<reference evidence="1 2" key="1">
    <citation type="submission" date="2020-10" db="EMBL/GenBank/DDBJ databases">
        <title>Connecting structure to function with the recovery of over 1000 high-quality activated sludge metagenome-assembled genomes encoding full-length rRNA genes using long-read sequencing.</title>
        <authorList>
            <person name="Singleton C.M."/>
            <person name="Petriglieri F."/>
            <person name="Kristensen J.M."/>
            <person name="Kirkegaard R.H."/>
            <person name="Michaelsen T.Y."/>
            <person name="Andersen M.H."/>
            <person name="Karst S.M."/>
            <person name="Dueholm M.S."/>
            <person name="Nielsen P.H."/>
            <person name="Albertsen M."/>
        </authorList>
    </citation>
    <scope>NUCLEOTIDE SEQUENCE [LARGE SCALE GENOMIC DNA]</scope>
    <source>
        <strain evidence="1">Ribe_18-Q3-R11-54_MAXAC.273</strain>
    </source>
</reference>
<comment type="caution">
    <text evidence="1">The sequence shown here is derived from an EMBL/GenBank/DDBJ whole genome shotgun (WGS) entry which is preliminary data.</text>
</comment>
<dbReference type="Proteomes" id="UP000808337">
    <property type="component" value="Unassembled WGS sequence"/>
</dbReference>
<evidence type="ECO:0000313" key="1">
    <source>
        <dbReference type="EMBL" id="MBK9982081.1"/>
    </source>
</evidence>
<organism evidence="1 2">
    <name type="scientific">Candidatus Opimibacter skivensis</name>
    <dbReference type="NCBI Taxonomy" id="2982028"/>
    <lineage>
        <taxon>Bacteria</taxon>
        <taxon>Pseudomonadati</taxon>
        <taxon>Bacteroidota</taxon>
        <taxon>Saprospiria</taxon>
        <taxon>Saprospirales</taxon>
        <taxon>Saprospiraceae</taxon>
        <taxon>Candidatus Opimibacter</taxon>
    </lineage>
</organism>